<evidence type="ECO:0000313" key="7">
    <source>
        <dbReference type="EMBL" id="EPD13317.1"/>
    </source>
</evidence>
<dbReference type="GO" id="GO:0043565">
    <property type="term" value="F:sequence-specific DNA binding"/>
    <property type="evidence" value="ECO:0007669"/>
    <property type="project" value="InterPro"/>
</dbReference>
<dbReference type="InterPro" id="IPR009057">
    <property type="entry name" value="Homeodomain-like_sf"/>
</dbReference>
<keyword evidence="8" id="KW-1185">Reference proteome</keyword>
<dbReference type="InterPro" id="IPR025944">
    <property type="entry name" value="Sigma_54_int_dom_CS"/>
</dbReference>
<keyword evidence="3" id="KW-0805">Transcription regulation</keyword>
<dbReference type="Proteomes" id="UP000015462">
    <property type="component" value="Unassembled WGS sequence"/>
</dbReference>
<dbReference type="InterPro" id="IPR025662">
    <property type="entry name" value="Sigma_54_int_dom_ATP-bd_1"/>
</dbReference>
<dbReference type="GO" id="GO:0005524">
    <property type="term" value="F:ATP binding"/>
    <property type="evidence" value="ECO:0007669"/>
    <property type="project" value="UniProtKB-KW"/>
</dbReference>
<dbReference type="CDD" id="cd00009">
    <property type="entry name" value="AAA"/>
    <property type="match status" value="1"/>
</dbReference>
<keyword evidence="4" id="KW-0238">DNA-binding</keyword>
<dbReference type="Pfam" id="PF02954">
    <property type="entry name" value="HTH_8"/>
    <property type="match status" value="1"/>
</dbReference>
<dbReference type="GO" id="GO:0006355">
    <property type="term" value="P:regulation of DNA-templated transcription"/>
    <property type="evidence" value="ECO:0007669"/>
    <property type="project" value="InterPro"/>
</dbReference>
<dbReference type="PROSITE" id="PS50045">
    <property type="entry name" value="SIGMA54_INTERACT_4"/>
    <property type="match status" value="1"/>
</dbReference>
<dbReference type="InterPro" id="IPR003593">
    <property type="entry name" value="AAA+_ATPase"/>
</dbReference>
<evidence type="ECO:0000256" key="5">
    <source>
        <dbReference type="ARBA" id="ARBA00023163"/>
    </source>
</evidence>
<comment type="caution">
    <text evidence="7">The sequence shown here is derived from an EMBL/GenBank/DDBJ whole genome shotgun (WGS) entry which is preliminary data.</text>
</comment>
<evidence type="ECO:0000256" key="1">
    <source>
        <dbReference type="ARBA" id="ARBA00022741"/>
    </source>
</evidence>
<dbReference type="SUPFAM" id="SSF46689">
    <property type="entry name" value="Homeodomain-like"/>
    <property type="match status" value="1"/>
</dbReference>
<evidence type="ECO:0000256" key="2">
    <source>
        <dbReference type="ARBA" id="ARBA00022840"/>
    </source>
</evidence>
<dbReference type="PROSITE" id="PS00676">
    <property type="entry name" value="SIGMA54_INTERACT_2"/>
    <property type="match status" value="1"/>
</dbReference>
<dbReference type="InterPro" id="IPR002197">
    <property type="entry name" value="HTH_Fis"/>
</dbReference>
<keyword evidence="5" id="KW-0804">Transcription</keyword>
<dbReference type="PANTHER" id="PTHR32071">
    <property type="entry name" value="TRANSCRIPTIONAL REGULATORY PROTEIN"/>
    <property type="match status" value="1"/>
</dbReference>
<dbReference type="InterPro" id="IPR002078">
    <property type="entry name" value="Sigma_54_int"/>
</dbReference>
<evidence type="ECO:0000256" key="4">
    <source>
        <dbReference type="ARBA" id="ARBA00023125"/>
    </source>
</evidence>
<keyword evidence="1" id="KW-0547">Nucleotide-binding</keyword>
<proteinExistence type="predicted"/>
<evidence type="ECO:0000259" key="6">
    <source>
        <dbReference type="PROSITE" id="PS50045"/>
    </source>
</evidence>
<dbReference type="PRINTS" id="PR01590">
    <property type="entry name" value="HTHFIS"/>
</dbReference>
<dbReference type="InterPro" id="IPR058031">
    <property type="entry name" value="AAA_lid_NorR"/>
</dbReference>
<protein>
    <submittedName>
        <fullName evidence="7">Sigma 54 response regulatory-like protein</fullName>
    </submittedName>
</protein>
<dbReference type="Pfam" id="PF25601">
    <property type="entry name" value="AAA_lid_14"/>
    <property type="match status" value="1"/>
</dbReference>
<evidence type="ECO:0000256" key="3">
    <source>
        <dbReference type="ARBA" id="ARBA00023015"/>
    </source>
</evidence>
<name>A0AB33Z2E4_9GAMM</name>
<dbReference type="PROSITE" id="PS00675">
    <property type="entry name" value="SIGMA54_INTERACT_1"/>
    <property type="match status" value="1"/>
</dbReference>
<dbReference type="RefSeq" id="WP_016390430.1">
    <property type="nucleotide sequence ID" value="NZ_KE646807.1"/>
</dbReference>
<dbReference type="EMBL" id="ASHL01000004">
    <property type="protein sequence ID" value="EPD13317.1"/>
    <property type="molecule type" value="Genomic_DNA"/>
</dbReference>
<gene>
    <name evidence="7" type="ORF">L196_06730</name>
</gene>
<feature type="domain" description="Sigma-54 factor interaction" evidence="6">
    <location>
        <begin position="19"/>
        <end position="247"/>
    </location>
</feature>
<dbReference type="AlphaFoldDB" id="A0AB33Z2E4"/>
<dbReference type="SMART" id="SM00382">
    <property type="entry name" value="AAA"/>
    <property type="match status" value="1"/>
</dbReference>
<keyword evidence="2" id="KW-0067">ATP-binding</keyword>
<reference evidence="7 8" key="1">
    <citation type="journal article" date="2013" name="Genome Announc.">
        <title>Genome Sequence of the Pyrene- and Fluoranthene-Degrading Bacterium Cycloclasticus sp. Strain PY97M.</title>
        <authorList>
            <person name="Cui Z."/>
            <person name="Xu G."/>
            <person name="Li Q."/>
            <person name="Gao W."/>
            <person name="Zheng L."/>
        </authorList>
    </citation>
    <scope>NUCLEOTIDE SEQUENCE [LARGE SCALE GENOMIC DNA]</scope>
    <source>
        <strain evidence="7 8">PY97M</strain>
    </source>
</reference>
<dbReference type="SUPFAM" id="SSF52540">
    <property type="entry name" value="P-loop containing nucleoside triphosphate hydrolases"/>
    <property type="match status" value="1"/>
</dbReference>
<dbReference type="FunFam" id="3.40.50.300:FF:000006">
    <property type="entry name" value="DNA-binding transcriptional regulator NtrC"/>
    <property type="match status" value="1"/>
</dbReference>
<organism evidence="7 8">
    <name type="scientific">Cycloclasticus pugetii</name>
    <dbReference type="NCBI Taxonomy" id="34068"/>
    <lineage>
        <taxon>Bacteria</taxon>
        <taxon>Pseudomonadati</taxon>
        <taxon>Pseudomonadota</taxon>
        <taxon>Gammaproteobacteria</taxon>
        <taxon>Thiotrichales</taxon>
        <taxon>Piscirickettsiaceae</taxon>
        <taxon>Cycloclasticus</taxon>
    </lineage>
</organism>
<dbReference type="InterPro" id="IPR025943">
    <property type="entry name" value="Sigma_54_int_dom_ATP-bd_2"/>
</dbReference>
<dbReference type="Gene3D" id="1.10.10.60">
    <property type="entry name" value="Homeodomain-like"/>
    <property type="match status" value="1"/>
</dbReference>
<dbReference type="PROSITE" id="PS00688">
    <property type="entry name" value="SIGMA54_INTERACT_3"/>
    <property type="match status" value="1"/>
</dbReference>
<dbReference type="Gene3D" id="1.10.8.60">
    <property type="match status" value="1"/>
</dbReference>
<dbReference type="PANTHER" id="PTHR32071:SF91">
    <property type="entry name" value="TUNGSTATE-RESPONSIVE TWO COMPONENT SIGMA54-DEPENDENT SIGNAL TRANSDUCTION SYSTEM RESPONSE REGULATOR FIS FAMILY"/>
    <property type="match status" value="1"/>
</dbReference>
<sequence>MTTHKSSALRKAIRDRHSFFGNNPLVVKLLDDIDRVATKNTPILLGGETGTGKSLLARKIHDLSQRKGPFVSINCATFSQHLLETELFGHAKGAFTGAKDARKGLVATAQNGTLFLDEIGELPLDSQPKLLHLLEEKTIRPVGSDKEYDTSVRIVAATNKRLKDLVKQGLFRADLYYRLSVVPFTAPPLRDRPDDIEALTSTFVCQLCEEHELTSPHISTESINALQAYDWPGNIRELRNHIERSLLLSIPLHETLPVADTDSATTNKYCLKSLEKEHILKVINESKGNKSQAAKSLGISRRTLDRKLKRWDQKAA</sequence>
<dbReference type="InterPro" id="IPR027417">
    <property type="entry name" value="P-loop_NTPase"/>
</dbReference>
<accession>A0AB33Z2E4</accession>
<dbReference type="Pfam" id="PF00158">
    <property type="entry name" value="Sigma54_activat"/>
    <property type="match status" value="1"/>
</dbReference>
<dbReference type="Gene3D" id="3.40.50.300">
    <property type="entry name" value="P-loop containing nucleotide triphosphate hydrolases"/>
    <property type="match status" value="1"/>
</dbReference>
<evidence type="ECO:0000313" key="8">
    <source>
        <dbReference type="Proteomes" id="UP000015462"/>
    </source>
</evidence>